<dbReference type="SUPFAM" id="SSF52113">
    <property type="entry name" value="BRCT domain"/>
    <property type="match status" value="1"/>
</dbReference>
<reference evidence="6 7" key="1">
    <citation type="journal article" date="2024" name="Commun. Biol.">
        <title>Comparative genomic analysis of thermophilic fungi reveals convergent evolutionary adaptations and gene losses.</title>
        <authorList>
            <person name="Steindorff A.S."/>
            <person name="Aguilar-Pontes M.V."/>
            <person name="Robinson A.J."/>
            <person name="Andreopoulos B."/>
            <person name="LaButti K."/>
            <person name="Kuo A."/>
            <person name="Mondo S."/>
            <person name="Riley R."/>
            <person name="Otillar R."/>
            <person name="Haridas S."/>
            <person name="Lipzen A."/>
            <person name="Grimwood J."/>
            <person name="Schmutz J."/>
            <person name="Clum A."/>
            <person name="Reid I.D."/>
            <person name="Moisan M.C."/>
            <person name="Butler G."/>
            <person name="Nguyen T.T.M."/>
            <person name="Dewar K."/>
            <person name="Conant G."/>
            <person name="Drula E."/>
            <person name="Henrissat B."/>
            <person name="Hansel C."/>
            <person name="Singer S."/>
            <person name="Hutchinson M.I."/>
            <person name="de Vries R.P."/>
            <person name="Natvig D.O."/>
            <person name="Powell A.J."/>
            <person name="Tsang A."/>
            <person name="Grigoriev I.V."/>
        </authorList>
    </citation>
    <scope>NUCLEOTIDE SEQUENCE [LARGE SCALE GENOMIC DNA]</scope>
    <source>
        <strain evidence="6 7">CBS 620.91</strain>
    </source>
</reference>
<feature type="region of interest" description="Disordered" evidence="4">
    <location>
        <begin position="197"/>
        <end position="257"/>
    </location>
</feature>
<evidence type="ECO:0000313" key="7">
    <source>
        <dbReference type="Proteomes" id="UP001583172"/>
    </source>
</evidence>
<dbReference type="Gene3D" id="3.40.50.10190">
    <property type="entry name" value="BRCT domain"/>
    <property type="match status" value="1"/>
</dbReference>
<feature type="domain" description="BRCT" evidence="5">
    <location>
        <begin position="772"/>
        <end position="910"/>
    </location>
</feature>
<feature type="compositionally biased region" description="Polar residues" evidence="4">
    <location>
        <begin position="608"/>
        <end position="630"/>
    </location>
</feature>
<dbReference type="PANTHER" id="PTHR15321">
    <property type="entry name" value="TUMOR SUPPRESSOR P53-BINDING PROTEIN 1"/>
    <property type="match status" value="1"/>
</dbReference>
<feature type="compositionally biased region" description="Polar residues" evidence="4">
    <location>
        <begin position="686"/>
        <end position="700"/>
    </location>
</feature>
<evidence type="ECO:0000313" key="6">
    <source>
        <dbReference type="EMBL" id="KAL1837124.1"/>
    </source>
</evidence>
<dbReference type="InterPro" id="IPR001357">
    <property type="entry name" value="BRCT_dom"/>
</dbReference>
<feature type="compositionally biased region" description="Basic and acidic residues" evidence="4">
    <location>
        <begin position="521"/>
        <end position="536"/>
    </location>
</feature>
<evidence type="ECO:0000256" key="2">
    <source>
        <dbReference type="ARBA" id="ARBA00022763"/>
    </source>
</evidence>
<feature type="compositionally biased region" description="Basic and acidic residues" evidence="4">
    <location>
        <begin position="553"/>
        <end position="563"/>
    </location>
</feature>
<feature type="compositionally biased region" description="Polar residues" evidence="4">
    <location>
        <begin position="382"/>
        <end position="395"/>
    </location>
</feature>
<evidence type="ECO:0000256" key="4">
    <source>
        <dbReference type="SAM" id="MobiDB-lite"/>
    </source>
</evidence>
<feature type="region of interest" description="Disordered" evidence="4">
    <location>
        <begin position="831"/>
        <end position="850"/>
    </location>
</feature>
<feature type="compositionally biased region" description="Polar residues" evidence="4">
    <location>
        <begin position="650"/>
        <end position="674"/>
    </location>
</feature>
<feature type="compositionally biased region" description="Polar residues" evidence="4">
    <location>
        <begin position="735"/>
        <end position="747"/>
    </location>
</feature>
<feature type="region of interest" description="Disordered" evidence="4">
    <location>
        <begin position="340"/>
        <end position="466"/>
    </location>
</feature>
<feature type="compositionally biased region" description="Polar residues" evidence="4">
    <location>
        <begin position="294"/>
        <end position="307"/>
    </location>
</feature>
<comment type="caution">
    <text evidence="6">The sequence shown here is derived from an EMBL/GenBank/DDBJ whole genome shotgun (WGS) entry which is preliminary data.</text>
</comment>
<keyword evidence="7" id="KW-1185">Reference proteome</keyword>
<feature type="compositionally biased region" description="Polar residues" evidence="4">
    <location>
        <begin position="202"/>
        <end position="211"/>
    </location>
</feature>
<evidence type="ECO:0000256" key="1">
    <source>
        <dbReference type="ARBA" id="ARBA00004123"/>
    </source>
</evidence>
<feature type="compositionally biased region" description="Low complexity" evidence="4">
    <location>
        <begin position="748"/>
        <end position="760"/>
    </location>
</feature>
<feature type="compositionally biased region" description="Polar residues" evidence="4">
    <location>
        <begin position="340"/>
        <end position="349"/>
    </location>
</feature>
<feature type="region of interest" description="Disordered" evidence="4">
    <location>
        <begin position="63"/>
        <end position="98"/>
    </location>
</feature>
<dbReference type="InterPro" id="IPR036420">
    <property type="entry name" value="BRCT_dom_sf"/>
</dbReference>
<dbReference type="InterPro" id="IPR047252">
    <property type="entry name" value="TP53BP1-like"/>
</dbReference>
<feature type="compositionally biased region" description="Basic and acidic residues" evidence="4">
    <location>
        <begin position="157"/>
        <end position="169"/>
    </location>
</feature>
<feature type="compositionally biased region" description="Basic and acidic residues" evidence="4">
    <location>
        <begin position="442"/>
        <end position="453"/>
    </location>
</feature>
<dbReference type="InterPro" id="IPR047249">
    <property type="entry name" value="BRCT_p53bp1-like_rpt1"/>
</dbReference>
<dbReference type="Proteomes" id="UP001583172">
    <property type="component" value="Unassembled WGS sequence"/>
</dbReference>
<feature type="region of interest" description="Disordered" evidence="4">
    <location>
        <begin position="292"/>
        <end position="326"/>
    </location>
</feature>
<accession>A0ABR3V5T0</accession>
<name>A0ABR3V5T0_HUMIN</name>
<dbReference type="EMBL" id="JAZGSY010000327">
    <property type="protein sequence ID" value="KAL1837124.1"/>
    <property type="molecule type" value="Genomic_DNA"/>
</dbReference>
<sequence>MPSRTLRQAEKKALDGANESQDTLLVAHRLMTDYGVGLVSPEPLSPGQQLWRKFQRRIEANNKHRAEEQLTTTRRSDAAPVAQEKQASQSNGSQRKRYGSRMSILEFFTRLTKPTRPDSACLHNTVNRDNTRGTRPNNDASQTHNSIPETQDVGFQEEPRPIHLPDWDDVSDHGVVGSLNLPDSLPASADINGTLQKKMDSTQDSTQSNVGRSYDQYRRPSSADRMSPISQRERSPGPSTHGDASRGQPPDDPDMGLAAADATAVTKTNIASPVQDDSGFVDFGRISHFRDVTTQKTAQSPSQTYPQTPGPPQNPFRNSRSQLLPTSQLFHGTQFSSAVKVVSPTSSRPSPAGFQGNDISPNPIISSPLKARGLRSTPPAAVTSSPEILPATTSPDARPDVNSPTKSSAAADVVIPESSRDGPMRKRSGPDPMSTYEPMQKSQERRATSEIPRDLSSSAEEDDVYDSIARRQRVKAKKEAALKQLTAISFQRPSRPDDVEVPSTSQRKRTSQAEAYISQCHGRDPAAKDSDPKNSDAPDTAQPSRSLRITKGKVVDEDLTKSEVEEETMPTANEVPTTTTEIPSARDGDAIPETSPTSERPPALPQAAPSSKPESTTADSTSTFQSSPPAFSTRARRARTRKVLPKEPDSTSTLSNLESTPQLPSSKPPETTETAPAASPSEATVVGSSSPASVKTTRQSARGRLPKLKTYSTERLKQSAKVTRRVSDSTDELTRSASATPTFEQSLRMSRQATTRSASRSGRRAAKSPTGNASKLFENMAFAISFQSQRPGETNEEYTTRMNYSARIQKRIKQAGGHILEDGFHELFEVSSHTAPSKSTSPSSTPGSDSDVTFTIEGLAMGFTALIADGHSRKVKYMQALALGLPCIAPRWITTCLDRKEIVDWTPYLLCAGQSAFLGDAIRSRTLSPYDAATARLADVVDQREKLLEGSRILAVVKRSAEGRKMAYVFLARVLGASLTRVCTVEEGREEMKKAEAAGRPFDWVYVDGKAEEDALFGTGPAPAPGGRKRKRASAAASGLASVNTSAASLASISGQPPAKRVRTLTDELVIQSLILGRMIEEGEMQADG</sequence>
<evidence type="ECO:0000259" key="5">
    <source>
        <dbReference type="PROSITE" id="PS50172"/>
    </source>
</evidence>
<feature type="compositionally biased region" description="Basic and acidic residues" evidence="4">
    <location>
        <begin position="725"/>
        <end position="734"/>
    </location>
</feature>
<feature type="compositionally biased region" description="Polar residues" evidence="4">
    <location>
        <begin position="570"/>
        <end position="582"/>
    </location>
</feature>
<feature type="region of interest" description="Disordered" evidence="4">
    <location>
        <begin position="115"/>
        <end position="169"/>
    </location>
</feature>
<comment type="subcellular location">
    <subcellularLocation>
        <location evidence="1">Nucleus</location>
    </subcellularLocation>
</comment>
<feature type="compositionally biased region" description="Polar residues" evidence="4">
    <location>
        <begin position="122"/>
        <end position="149"/>
    </location>
</feature>
<organism evidence="6 7">
    <name type="scientific">Humicola insolens</name>
    <name type="common">Soft-rot fungus</name>
    <dbReference type="NCBI Taxonomy" id="85995"/>
    <lineage>
        <taxon>Eukaryota</taxon>
        <taxon>Fungi</taxon>
        <taxon>Dikarya</taxon>
        <taxon>Ascomycota</taxon>
        <taxon>Pezizomycotina</taxon>
        <taxon>Sordariomycetes</taxon>
        <taxon>Sordariomycetidae</taxon>
        <taxon>Sordariales</taxon>
        <taxon>Chaetomiaceae</taxon>
        <taxon>Mycothermus</taxon>
    </lineage>
</organism>
<keyword evidence="3" id="KW-0539">Nucleus</keyword>
<proteinExistence type="predicted"/>
<keyword evidence="2" id="KW-0227">DNA damage</keyword>
<gene>
    <name evidence="6" type="ORF">VTJ49DRAFT_4236</name>
</gene>
<feature type="compositionally biased region" description="Basic residues" evidence="4">
    <location>
        <begin position="634"/>
        <end position="643"/>
    </location>
</feature>
<feature type="compositionally biased region" description="Polar residues" evidence="4">
    <location>
        <begin position="315"/>
        <end position="326"/>
    </location>
</feature>
<protein>
    <recommendedName>
        <fullName evidence="5">BRCT domain-containing protein</fullName>
    </recommendedName>
</protein>
<dbReference type="PROSITE" id="PS50172">
    <property type="entry name" value="BRCT"/>
    <property type="match status" value="1"/>
</dbReference>
<dbReference type="PANTHER" id="PTHR15321:SF3">
    <property type="entry name" value="TP53-BINDING PROTEIN 1"/>
    <property type="match status" value="1"/>
</dbReference>
<feature type="region of interest" description="Disordered" evidence="4">
    <location>
        <begin position="487"/>
        <end position="772"/>
    </location>
</feature>
<dbReference type="CDD" id="cd17745">
    <property type="entry name" value="BRCT_p53bp1_rpt1"/>
    <property type="match status" value="1"/>
</dbReference>
<evidence type="ECO:0000256" key="3">
    <source>
        <dbReference type="ARBA" id="ARBA00023242"/>
    </source>
</evidence>